<name>A0A6G1G8L3_9PEZI</name>
<evidence type="ECO:0000313" key="2">
    <source>
        <dbReference type="EMBL" id="KAF1814261.1"/>
    </source>
</evidence>
<dbReference type="RefSeq" id="XP_033535892.1">
    <property type="nucleotide sequence ID" value="XM_033674828.1"/>
</dbReference>
<feature type="compositionally biased region" description="Low complexity" evidence="1">
    <location>
        <begin position="420"/>
        <end position="429"/>
    </location>
</feature>
<feature type="compositionally biased region" description="Acidic residues" evidence="1">
    <location>
        <begin position="548"/>
        <end position="560"/>
    </location>
</feature>
<evidence type="ECO:0000313" key="4">
    <source>
        <dbReference type="RefSeq" id="XP_033535892.1"/>
    </source>
</evidence>
<feature type="compositionally biased region" description="Polar residues" evidence="1">
    <location>
        <begin position="120"/>
        <end position="130"/>
    </location>
</feature>
<feature type="compositionally biased region" description="Basic residues" evidence="1">
    <location>
        <begin position="166"/>
        <end position="181"/>
    </location>
</feature>
<protein>
    <submittedName>
        <fullName evidence="2 4">Uncharacterized protein</fullName>
    </submittedName>
</protein>
<feature type="region of interest" description="Disordered" evidence="1">
    <location>
        <begin position="335"/>
        <end position="429"/>
    </location>
</feature>
<organism evidence="2">
    <name type="scientific">Eremomyces bilateralis CBS 781.70</name>
    <dbReference type="NCBI Taxonomy" id="1392243"/>
    <lineage>
        <taxon>Eukaryota</taxon>
        <taxon>Fungi</taxon>
        <taxon>Dikarya</taxon>
        <taxon>Ascomycota</taxon>
        <taxon>Pezizomycotina</taxon>
        <taxon>Dothideomycetes</taxon>
        <taxon>Dothideomycetes incertae sedis</taxon>
        <taxon>Eremomycetales</taxon>
        <taxon>Eremomycetaceae</taxon>
        <taxon>Eremomyces</taxon>
    </lineage>
</organism>
<reference evidence="4" key="2">
    <citation type="submission" date="2020-04" db="EMBL/GenBank/DDBJ databases">
        <authorList>
            <consortium name="NCBI Genome Project"/>
        </authorList>
    </citation>
    <scope>NUCLEOTIDE SEQUENCE</scope>
    <source>
        <strain evidence="4">CBS 781.70</strain>
    </source>
</reference>
<feature type="region of interest" description="Disordered" evidence="1">
    <location>
        <begin position="541"/>
        <end position="560"/>
    </location>
</feature>
<dbReference type="Proteomes" id="UP000504638">
    <property type="component" value="Unplaced"/>
</dbReference>
<dbReference type="GeneID" id="54415398"/>
<gene>
    <name evidence="2 4" type="ORF">P152DRAFT_265647</name>
</gene>
<reference evidence="2 4" key="1">
    <citation type="submission" date="2020-01" db="EMBL/GenBank/DDBJ databases">
        <authorList>
            <consortium name="DOE Joint Genome Institute"/>
            <person name="Haridas S."/>
            <person name="Albert R."/>
            <person name="Binder M."/>
            <person name="Bloem J."/>
            <person name="Labutti K."/>
            <person name="Salamov A."/>
            <person name="Andreopoulos B."/>
            <person name="Baker S.E."/>
            <person name="Barry K."/>
            <person name="Bills G."/>
            <person name="Bluhm B.H."/>
            <person name="Cannon C."/>
            <person name="Castanera R."/>
            <person name="Culley D.E."/>
            <person name="Daum C."/>
            <person name="Ezra D."/>
            <person name="Gonzalez J.B."/>
            <person name="Henrissat B."/>
            <person name="Kuo A."/>
            <person name="Liang C."/>
            <person name="Lipzen A."/>
            <person name="Lutzoni F."/>
            <person name="Magnuson J."/>
            <person name="Mondo S."/>
            <person name="Nolan M."/>
            <person name="Ohm R."/>
            <person name="Pangilinan J."/>
            <person name="Park H.-J."/>
            <person name="Ramirez L."/>
            <person name="Alfaro M."/>
            <person name="Sun H."/>
            <person name="Tritt A."/>
            <person name="Yoshinaga Y."/>
            <person name="Zwiers L.-H."/>
            <person name="Turgeon B.G."/>
            <person name="Goodwin S.B."/>
            <person name="Spatafora J.W."/>
            <person name="Crous P.W."/>
            <person name="Grigoriev I.V."/>
        </authorList>
    </citation>
    <scope>NUCLEOTIDE SEQUENCE</scope>
    <source>
        <strain evidence="2 4">CBS 781.70</strain>
    </source>
</reference>
<feature type="compositionally biased region" description="Polar residues" evidence="1">
    <location>
        <begin position="450"/>
        <end position="472"/>
    </location>
</feature>
<feature type="compositionally biased region" description="Low complexity" evidence="1">
    <location>
        <begin position="245"/>
        <end position="258"/>
    </location>
</feature>
<keyword evidence="3" id="KW-1185">Reference proteome</keyword>
<feature type="region of interest" description="Disordered" evidence="1">
    <location>
        <begin position="569"/>
        <end position="590"/>
    </location>
</feature>
<evidence type="ECO:0000256" key="1">
    <source>
        <dbReference type="SAM" id="MobiDB-lite"/>
    </source>
</evidence>
<feature type="compositionally biased region" description="Polar residues" evidence="1">
    <location>
        <begin position="575"/>
        <end position="590"/>
    </location>
</feature>
<dbReference type="OrthoDB" id="6513042at2759"/>
<accession>A0A6G1G8L3</accession>
<feature type="region of interest" description="Disordered" evidence="1">
    <location>
        <begin position="1"/>
        <end position="189"/>
    </location>
</feature>
<feature type="compositionally biased region" description="Acidic residues" evidence="1">
    <location>
        <begin position="147"/>
        <end position="160"/>
    </location>
</feature>
<feature type="compositionally biased region" description="Basic and acidic residues" evidence="1">
    <location>
        <begin position="88"/>
        <end position="112"/>
    </location>
</feature>
<reference evidence="4" key="3">
    <citation type="submission" date="2025-04" db="UniProtKB">
        <authorList>
            <consortium name="RefSeq"/>
        </authorList>
    </citation>
    <scope>IDENTIFICATION</scope>
    <source>
        <strain evidence="4">CBS 781.70</strain>
    </source>
</reference>
<evidence type="ECO:0000313" key="3">
    <source>
        <dbReference type="Proteomes" id="UP000504638"/>
    </source>
</evidence>
<feature type="compositionally biased region" description="Basic and acidic residues" evidence="1">
    <location>
        <begin position="350"/>
        <end position="360"/>
    </location>
</feature>
<dbReference type="EMBL" id="ML975153">
    <property type="protein sequence ID" value="KAF1814261.1"/>
    <property type="molecule type" value="Genomic_DNA"/>
</dbReference>
<feature type="region of interest" description="Disordered" evidence="1">
    <location>
        <begin position="450"/>
        <end position="497"/>
    </location>
</feature>
<proteinExistence type="predicted"/>
<feature type="region of interest" description="Disordered" evidence="1">
    <location>
        <begin position="238"/>
        <end position="290"/>
    </location>
</feature>
<sequence>MASRQRSFFDQDRKKARTNFNRARSVNDAYSKPMTTGPSKPAGNAMPIAPASQTKRKLKNFQFIPGGPAGEAGLPEDADKENMNPSDDPPKRGKVDYTKRTRLDEPVEHPVDRQPAAVTRISSQPNNALFPSTPVPRLPLSDLVGQDGDDDLTEDRDDSPEEHVQWKHHTPARSRGKKRARSSSPLSSHLDTIQEHSSFDMQRLSHTLKTPQADPAADLLSRYGINLESMVTPDTAGNVAHAEAPHPGSSPRSSSQGGNVNGLRRWLSCGNQFPESRSPKRRRVADPSRDVLDRLVESPSRAALAHVEMHRNQRQKTEIETLIGKITDLSNVRYELQKPPSSSGPLPETRVPEVEAEHGNRISNTAPEPARTKDRCPFSSQETLAGEADPAPQLFDGPNPPLPKNVQMTPVRRNSPKQPTSSSTDYGSLDLDSDDYDILDAITAHSTQAAIAGSRSQLSTAPAGSQTNSRMNTAAVKSASPPLANGEPTRTDDDYDFDDDLDLDDLVPVADFVQTKPFLQTQQPLPLPTVQVQTVYQETRAAKPNTLNEDEYGDFDDVDFDDLVPLDQVDVQGASAKNQQPAAGSVASSE</sequence>
<dbReference type="AlphaFoldDB" id="A0A6G1G8L3"/>